<comment type="caution">
    <text evidence="2">The sequence shown here is derived from an EMBL/GenBank/DDBJ whole genome shotgun (WGS) entry which is preliminary data.</text>
</comment>
<evidence type="ECO:0000313" key="2">
    <source>
        <dbReference type="EMBL" id="OLP51799.1"/>
    </source>
</evidence>
<dbReference type="Proteomes" id="UP000185598">
    <property type="component" value="Unassembled WGS sequence"/>
</dbReference>
<sequence length="154" mass="16791">MAARILAVGVDLAFEHHPETPRQDGLAHVNEQHPCCFVLAAEFASELERPSELGRSEGMTDLREIKDVFSVESRPGTMVLVAGISDLPVSRKLTAIVRRPDGSTTETVAYKDWLLRRTPAVHEVEGFLLVGLEKSDIPDGSSVEIRIDGMASIG</sequence>
<dbReference type="AlphaFoldDB" id="A0A1Q9AAA5"/>
<evidence type="ECO:0000313" key="4">
    <source>
        <dbReference type="Proteomes" id="UP000544107"/>
    </source>
</evidence>
<dbReference type="RefSeq" id="WP_075612928.1">
    <property type="nucleotide sequence ID" value="NZ_JACIED010000002.1"/>
</dbReference>
<proteinExistence type="predicted"/>
<accession>A0A1Q9AAA5</accession>
<keyword evidence="3" id="KW-1185">Reference proteome</keyword>
<reference evidence="1 4" key="2">
    <citation type="submission" date="2020-08" db="EMBL/GenBank/DDBJ databases">
        <title>Genomic Encyclopedia of Type Strains, Phase IV (KMG-IV): sequencing the most valuable type-strain genomes for metagenomic binning, comparative biology and taxonomic classification.</title>
        <authorList>
            <person name="Goeker M."/>
        </authorList>
    </citation>
    <scope>NUCLEOTIDE SEQUENCE [LARGE SCALE GENOMIC DNA]</scope>
    <source>
        <strain evidence="1 4">DSM 100021</strain>
    </source>
</reference>
<organism evidence="2 3">
    <name type="scientific">Allorhizobium taibaishanense</name>
    <dbReference type="NCBI Taxonomy" id="887144"/>
    <lineage>
        <taxon>Bacteria</taxon>
        <taxon>Pseudomonadati</taxon>
        <taxon>Pseudomonadota</taxon>
        <taxon>Alphaproteobacteria</taxon>
        <taxon>Hyphomicrobiales</taxon>
        <taxon>Rhizobiaceae</taxon>
        <taxon>Rhizobium/Agrobacterium group</taxon>
        <taxon>Allorhizobium</taxon>
    </lineage>
</organism>
<name>A0A1Q9AAA5_9HYPH</name>
<dbReference type="EMBL" id="MKIN01000018">
    <property type="protein sequence ID" value="OLP51799.1"/>
    <property type="molecule type" value="Genomic_DNA"/>
</dbReference>
<evidence type="ECO:0000313" key="3">
    <source>
        <dbReference type="Proteomes" id="UP000185598"/>
    </source>
</evidence>
<reference evidence="2 3" key="1">
    <citation type="submission" date="2016-09" db="EMBL/GenBank/DDBJ databases">
        <title>Rhizobium oryziradicis sp. nov., isolated from the root of rice.</title>
        <authorList>
            <person name="Zhao J."/>
            <person name="Zhang X."/>
        </authorList>
    </citation>
    <scope>NUCLEOTIDE SEQUENCE [LARGE SCALE GENOMIC DNA]</scope>
    <source>
        <strain evidence="2 3">14971</strain>
    </source>
</reference>
<dbReference type="EMBL" id="JACIED010000002">
    <property type="protein sequence ID" value="MBB4006977.1"/>
    <property type="molecule type" value="Genomic_DNA"/>
</dbReference>
<dbReference type="OrthoDB" id="9966808at2"/>
<gene>
    <name evidence="2" type="ORF">BJF91_22935</name>
    <name evidence="1" type="ORF">GGQ71_001240</name>
</gene>
<protein>
    <submittedName>
        <fullName evidence="2">Uncharacterized protein</fullName>
    </submittedName>
</protein>
<dbReference type="Proteomes" id="UP000544107">
    <property type="component" value="Unassembled WGS sequence"/>
</dbReference>
<evidence type="ECO:0000313" key="1">
    <source>
        <dbReference type="EMBL" id="MBB4006977.1"/>
    </source>
</evidence>
<dbReference type="STRING" id="887144.BJF91_22935"/>